<feature type="transmembrane region" description="Helical" evidence="7">
    <location>
        <begin position="139"/>
        <end position="155"/>
    </location>
</feature>
<feature type="transmembrane region" description="Helical" evidence="7">
    <location>
        <begin position="399"/>
        <end position="421"/>
    </location>
</feature>
<keyword evidence="8" id="KW-1185">Reference proteome</keyword>
<dbReference type="GO" id="GO:0005789">
    <property type="term" value="C:endoplasmic reticulum membrane"/>
    <property type="evidence" value="ECO:0007669"/>
    <property type="project" value="TreeGrafter"/>
</dbReference>
<dbReference type="FunCoup" id="A0A1S3GYH5">
    <property type="interactions" value="999"/>
</dbReference>
<keyword evidence="3 7" id="KW-0812">Transmembrane</keyword>
<feature type="transmembrane region" description="Helical" evidence="7">
    <location>
        <begin position="214"/>
        <end position="234"/>
    </location>
</feature>
<dbReference type="Pfam" id="PF05346">
    <property type="entry name" value="DUF747"/>
    <property type="match status" value="1"/>
</dbReference>
<evidence type="ECO:0000256" key="2">
    <source>
        <dbReference type="ARBA" id="ARBA00008803"/>
    </source>
</evidence>
<evidence type="ECO:0000313" key="9">
    <source>
        <dbReference type="RefSeq" id="XP_013378717.1"/>
    </source>
</evidence>
<dbReference type="KEGG" id="lak:106150443"/>
<evidence type="ECO:0000256" key="1">
    <source>
        <dbReference type="ARBA" id="ARBA00004141"/>
    </source>
</evidence>
<feature type="compositionally biased region" description="Basic and acidic residues" evidence="6">
    <location>
        <begin position="622"/>
        <end position="631"/>
    </location>
</feature>
<feature type="compositionally biased region" description="Basic and acidic residues" evidence="6">
    <location>
        <begin position="10"/>
        <end position="19"/>
    </location>
</feature>
<dbReference type="InterPro" id="IPR008010">
    <property type="entry name" value="Tatp1"/>
</dbReference>
<name>A0A1S3GYH5_LINAN</name>
<evidence type="ECO:0000256" key="7">
    <source>
        <dbReference type="SAM" id="Phobius"/>
    </source>
</evidence>
<evidence type="ECO:0000313" key="8">
    <source>
        <dbReference type="Proteomes" id="UP000085678"/>
    </source>
</evidence>
<feature type="compositionally biased region" description="Basic and acidic residues" evidence="6">
    <location>
        <begin position="442"/>
        <end position="457"/>
    </location>
</feature>
<evidence type="ECO:0000256" key="5">
    <source>
        <dbReference type="ARBA" id="ARBA00023136"/>
    </source>
</evidence>
<comment type="similarity">
    <text evidence="2">Belongs to the TAPT1 family.</text>
</comment>
<accession>A0A1S3GYH5</accession>
<dbReference type="PANTHER" id="PTHR13317">
    <property type="entry name" value="TRANSMEMBRANE ANTERIOR POSTERIOR TRANSFORMATION PROTEIN 1 HOMOLOG"/>
    <property type="match status" value="1"/>
</dbReference>
<sequence>MEEGNDADDNSAHRTEQRMAPENVGSAVIGECPLEVNETNKKISMLKYLKAELTRGYLLEHEEEKFSEKRRRVYTFMKTPRELETFLVYGFFLCVDAFLHVLTFLPLRFMLGIFKIVTQPCGFMFGRSRVLEPGEICDILKVLILIIVCVAVSYVDTSMMYHIIRGQAIIKLYIFFNMLEIADKLFSSFGQDILDSLFWTATEPRSRRREHVGVIPHLLLACLYVFLHTILVLLQTTTLNVAFNSHNKSLLTIMMSNNFVEVKGTVFRKFDKNNLFQMSCADVRERFHYIILLSMVFVRNMAEFSWNIDHFWLLIPDMIMVLLAEVVVDWVKHAFITKFNAIASEVYREYKISLAYDMANSKLKKAVSDHTDQVSRRMGFIPFPLTCLMIKMIYTSIKFAGAIDIIILILIYFGLITFKVFNSIVLLGHAIDCIKEQKARAEQESKSKTSTDPKDEVIPPAPSSPDIRRALFQIGKGSLSEDHASILRKRTNSGTHGSQPNVTFASFVDDIEPEPRSRSMSLQHVEHKHAHEQSSLAEGLKSSFTEDLLNVSQSSEDVSSFDQTEDLPTDMSSSFHPEKSLTAMKPMFSNSMVSLKSVHLNEEFLKDSEAAEAAENECSEDAVPKEGKPEETGVADPTLDAVEKTKTNKTLNEIDRFTMCSSSIV</sequence>
<organism evidence="8 9">
    <name type="scientific">Lingula anatina</name>
    <name type="common">Brachiopod</name>
    <name type="synonym">Lingula unguis</name>
    <dbReference type="NCBI Taxonomy" id="7574"/>
    <lineage>
        <taxon>Eukaryota</taxon>
        <taxon>Metazoa</taxon>
        <taxon>Spiralia</taxon>
        <taxon>Lophotrochozoa</taxon>
        <taxon>Brachiopoda</taxon>
        <taxon>Linguliformea</taxon>
        <taxon>Lingulata</taxon>
        <taxon>Lingulida</taxon>
        <taxon>Linguloidea</taxon>
        <taxon>Lingulidae</taxon>
        <taxon>Lingula</taxon>
    </lineage>
</organism>
<keyword evidence="5 7" id="KW-0472">Membrane</keyword>
<dbReference type="GO" id="GO:0036064">
    <property type="term" value="C:ciliary basal body"/>
    <property type="evidence" value="ECO:0007669"/>
    <property type="project" value="TreeGrafter"/>
</dbReference>
<reference evidence="9" key="1">
    <citation type="submission" date="2025-08" db="UniProtKB">
        <authorList>
            <consortium name="RefSeq"/>
        </authorList>
    </citation>
    <scope>IDENTIFICATION</scope>
    <source>
        <tissue evidence="9">Gonads</tissue>
    </source>
</reference>
<feature type="transmembrane region" description="Helical" evidence="7">
    <location>
        <begin position="311"/>
        <end position="331"/>
    </location>
</feature>
<comment type="subcellular location">
    <subcellularLocation>
        <location evidence="1">Membrane</location>
        <topology evidence="1">Multi-pass membrane protein</topology>
    </subcellularLocation>
</comment>
<dbReference type="InParanoid" id="A0A1S3GYH5"/>
<feature type="region of interest" description="Disordered" evidence="6">
    <location>
        <begin position="554"/>
        <end position="573"/>
    </location>
</feature>
<feature type="region of interest" description="Disordered" evidence="6">
    <location>
        <begin position="1"/>
        <end position="20"/>
    </location>
</feature>
<dbReference type="OrthoDB" id="29023at2759"/>
<keyword evidence="4 7" id="KW-1133">Transmembrane helix</keyword>
<feature type="compositionally biased region" description="Acidic residues" evidence="6">
    <location>
        <begin position="610"/>
        <end position="620"/>
    </location>
</feature>
<dbReference type="STRING" id="7574.A0A1S3GYH5"/>
<feature type="region of interest" description="Disordered" evidence="6">
    <location>
        <begin position="442"/>
        <end position="466"/>
    </location>
</feature>
<dbReference type="GeneID" id="106150443"/>
<feature type="transmembrane region" description="Helical" evidence="7">
    <location>
        <begin position="86"/>
        <end position="105"/>
    </location>
</feature>
<dbReference type="RefSeq" id="XP_013378717.1">
    <property type="nucleotide sequence ID" value="XM_013523263.2"/>
</dbReference>
<evidence type="ECO:0000256" key="6">
    <source>
        <dbReference type="SAM" id="MobiDB-lite"/>
    </source>
</evidence>
<evidence type="ECO:0000256" key="3">
    <source>
        <dbReference type="ARBA" id="ARBA00022692"/>
    </source>
</evidence>
<proteinExistence type="inferred from homology"/>
<protein>
    <submittedName>
        <fullName evidence="9">Transmembrane anterior posterior transformation protein 1 homolog</fullName>
    </submittedName>
</protein>
<dbReference type="Proteomes" id="UP000085678">
    <property type="component" value="Unplaced"/>
</dbReference>
<feature type="region of interest" description="Disordered" evidence="6">
    <location>
        <begin position="609"/>
        <end position="639"/>
    </location>
</feature>
<dbReference type="AlphaFoldDB" id="A0A1S3GYH5"/>
<dbReference type="GO" id="GO:0045724">
    <property type="term" value="P:positive regulation of cilium assembly"/>
    <property type="evidence" value="ECO:0007669"/>
    <property type="project" value="TreeGrafter"/>
</dbReference>
<evidence type="ECO:0000256" key="4">
    <source>
        <dbReference type="ARBA" id="ARBA00022989"/>
    </source>
</evidence>
<dbReference type="PANTHER" id="PTHR13317:SF4">
    <property type="entry name" value="TRANSMEMBRANE ANTERIOR POSTERIOR TRANSFORMATION PROTEIN 1 HOMOLOG"/>
    <property type="match status" value="1"/>
</dbReference>
<gene>
    <name evidence="9" type="primary">LOC106150443</name>
</gene>